<dbReference type="PROSITE" id="PS00380">
    <property type="entry name" value="RHODANESE_1"/>
    <property type="match status" value="1"/>
</dbReference>
<evidence type="ECO:0000313" key="4">
    <source>
        <dbReference type="EMBL" id="TFB85350.1"/>
    </source>
</evidence>
<dbReference type="EMBL" id="SOFG01000018">
    <property type="protein sequence ID" value="TFB85350.1"/>
    <property type="molecule type" value="Genomic_DNA"/>
</dbReference>
<dbReference type="PROSITE" id="PS50206">
    <property type="entry name" value="RHODANESE_3"/>
    <property type="match status" value="2"/>
</dbReference>
<accession>A0ABY2ID23</accession>
<keyword evidence="1" id="KW-0808">Transferase</keyword>
<feature type="domain" description="Rhodanese" evidence="3">
    <location>
        <begin position="163"/>
        <end position="274"/>
    </location>
</feature>
<dbReference type="InterPro" id="IPR001307">
    <property type="entry name" value="Thiosulphate_STrfase_CS"/>
</dbReference>
<comment type="caution">
    <text evidence="4">The sequence shown here is derived from an EMBL/GenBank/DDBJ whole genome shotgun (WGS) entry which is preliminary data.</text>
</comment>
<evidence type="ECO:0000313" key="5">
    <source>
        <dbReference type="Proteomes" id="UP000297608"/>
    </source>
</evidence>
<keyword evidence="5" id="KW-1185">Reference proteome</keyword>
<gene>
    <name evidence="4" type="ORF">E3O44_14320</name>
</gene>
<dbReference type="PANTHER" id="PTHR11364">
    <property type="entry name" value="THIOSULFATE SULFERTANSFERASE"/>
    <property type="match status" value="1"/>
</dbReference>
<dbReference type="InterPro" id="IPR036873">
    <property type="entry name" value="Rhodanese-like_dom_sf"/>
</dbReference>
<dbReference type="RefSeq" id="WP_134535452.1">
    <property type="nucleotide sequence ID" value="NZ_SOFG01000018.1"/>
</dbReference>
<dbReference type="CDD" id="cd01448">
    <property type="entry name" value="TST_Repeat_1"/>
    <property type="match status" value="1"/>
</dbReference>
<dbReference type="SMART" id="SM00450">
    <property type="entry name" value="RHOD"/>
    <property type="match status" value="2"/>
</dbReference>
<dbReference type="InterPro" id="IPR001763">
    <property type="entry name" value="Rhodanese-like_dom"/>
</dbReference>
<feature type="domain" description="Rhodanese" evidence="3">
    <location>
        <begin position="16"/>
        <end position="134"/>
    </location>
</feature>
<dbReference type="CDD" id="cd01449">
    <property type="entry name" value="TST_Repeat_2"/>
    <property type="match status" value="1"/>
</dbReference>
<organism evidence="4 5">
    <name type="scientific">Cryobacterium algoricola</name>
    <dbReference type="NCBI Taxonomy" id="1259183"/>
    <lineage>
        <taxon>Bacteria</taxon>
        <taxon>Bacillati</taxon>
        <taxon>Actinomycetota</taxon>
        <taxon>Actinomycetes</taxon>
        <taxon>Micrococcales</taxon>
        <taxon>Microbacteriaceae</taxon>
        <taxon>Cryobacterium</taxon>
    </lineage>
</organism>
<dbReference type="Proteomes" id="UP000297608">
    <property type="component" value="Unassembled WGS sequence"/>
</dbReference>
<protein>
    <submittedName>
        <fullName evidence="4">Sulfurtransferase</fullName>
    </submittedName>
</protein>
<dbReference type="InterPro" id="IPR045078">
    <property type="entry name" value="TST/MPST-like"/>
</dbReference>
<proteinExistence type="predicted"/>
<name>A0ABY2ID23_9MICO</name>
<evidence type="ECO:0000256" key="2">
    <source>
        <dbReference type="ARBA" id="ARBA00022737"/>
    </source>
</evidence>
<dbReference type="Gene3D" id="3.40.250.10">
    <property type="entry name" value="Rhodanese-like domain"/>
    <property type="match status" value="2"/>
</dbReference>
<keyword evidence="2" id="KW-0677">Repeat</keyword>
<reference evidence="4 5" key="1">
    <citation type="submission" date="2019-03" db="EMBL/GenBank/DDBJ databases">
        <title>Genomics of glacier-inhabiting Cryobacterium strains.</title>
        <authorList>
            <person name="Liu Q."/>
            <person name="Xin Y.-H."/>
        </authorList>
    </citation>
    <scope>NUCLEOTIDE SEQUENCE [LARGE SCALE GENOMIC DNA]</scope>
    <source>
        <strain evidence="4 5">MDB2-B</strain>
    </source>
</reference>
<dbReference type="PANTHER" id="PTHR11364:SF27">
    <property type="entry name" value="SULFURTRANSFERASE"/>
    <property type="match status" value="1"/>
</dbReference>
<sequence>MNTLISAEDLARLLETREDIRVLDVRWALLGPSGRDEYAAGHLPGAVYVDLETELARPGAPEDGRHPLPAIEDLQAAARRWGIHDDDTVVVYDDLSLMSAARAWWLLRHAGHRNVLLLDGALAEWRKAGLPLVTGEQPDPPIGTAHLSYGSLGTIDADTAAAIAHTGILLDARAGARYRGETEPVDPRAGHIPGAVSAPTTDTLADDGRFLPADQLRAQFESLGVRPMRPIGVYCGSGVTAAHEIAALTIAGFVPYLYPGSWSQWSNLPDRPVETGDSARGGFGGFTGASVGL</sequence>
<dbReference type="Pfam" id="PF00581">
    <property type="entry name" value="Rhodanese"/>
    <property type="match status" value="2"/>
</dbReference>
<evidence type="ECO:0000256" key="1">
    <source>
        <dbReference type="ARBA" id="ARBA00022679"/>
    </source>
</evidence>
<dbReference type="SUPFAM" id="SSF52821">
    <property type="entry name" value="Rhodanese/Cell cycle control phosphatase"/>
    <property type="match status" value="2"/>
</dbReference>
<evidence type="ECO:0000259" key="3">
    <source>
        <dbReference type="PROSITE" id="PS50206"/>
    </source>
</evidence>